<sequence>MGIHGTAHHYPSLTTQVVVDLPLRFAFVLSNVSLPVDIARGNEEAEQDLAEACEIHATAPKLTSYTAKNDNSAAATEQNNSRVESLTDKICQWLPRVEISGQVIAKVGITFKWRDTSVTNEVQYDVNHDPVNRVTKTCLQLFSALWGTLKYDPVTKVPTLSVQVHDKRGDLFSMYHLISDQALDQFYTAAKLAVEHCGIAATGSLAVVQKGLGTAGTLVSVRFRDAKQMTQAIHPDVPQMSVNDDNPEDVIDYINKITDPKQHNGIGHNQGRSENKQTISGPNGEEIKSSSVIRNKTQKKDRNA</sequence>
<proteinExistence type="predicted"/>
<dbReference type="EMBL" id="JAKKPZ010000087">
    <property type="protein sequence ID" value="KAI1703146.1"/>
    <property type="molecule type" value="Genomic_DNA"/>
</dbReference>
<organism evidence="2 3">
    <name type="scientific">Ditylenchus destructor</name>
    <dbReference type="NCBI Taxonomy" id="166010"/>
    <lineage>
        <taxon>Eukaryota</taxon>
        <taxon>Metazoa</taxon>
        <taxon>Ecdysozoa</taxon>
        <taxon>Nematoda</taxon>
        <taxon>Chromadorea</taxon>
        <taxon>Rhabditida</taxon>
        <taxon>Tylenchina</taxon>
        <taxon>Tylenchomorpha</taxon>
        <taxon>Sphaerularioidea</taxon>
        <taxon>Anguinidae</taxon>
        <taxon>Anguininae</taxon>
        <taxon>Ditylenchus</taxon>
    </lineage>
</organism>
<evidence type="ECO:0000256" key="1">
    <source>
        <dbReference type="SAM" id="MobiDB-lite"/>
    </source>
</evidence>
<protein>
    <submittedName>
        <fullName evidence="2">Uncharacterized protein</fullName>
    </submittedName>
</protein>
<gene>
    <name evidence="2" type="ORF">DdX_15083</name>
</gene>
<dbReference type="Proteomes" id="UP001201812">
    <property type="component" value="Unassembled WGS sequence"/>
</dbReference>
<evidence type="ECO:0000313" key="3">
    <source>
        <dbReference type="Proteomes" id="UP001201812"/>
    </source>
</evidence>
<feature type="region of interest" description="Disordered" evidence="1">
    <location>
        <begin position="259"/>
        <end position="304"/>
    </location>
</feature>
<accession>A0AAD4R160</accession>
<reference evidence="2" key="1">
    <citation type="submission" date="2022-01" db="EMBL/GenBank/DDBJ databases">
        <title>Genome Sequence Resource for Two Populations of Ditylenchus destructor, the Migratory Endoparasitic Phytonematode.</title>
        <authorList>
            <person name="Zhang H."/>
            <person name="Lin R."/>
            <person name="Xie B."/>
        </authorList>
    </citation>
    <scope>NUCLEOTIDE SEQUENCE</scope>
    <source>
        <strain evidence="2">BazhouSP</strain>
    </source>
</reference>
<dbReference type="AlphaFoldDB" id="A0AAD4R160"/>
<name>A0AAD4R160_9BILA</name>
<comment type="caution">
    <text evidence="2">The sequence shown here is derived from an EMBL/GenBank/DDBJ whole genome shotgun (WGS) entry which is preliminary data.</text>
</comment>
<keyword evidence="3" id="KW-1185">Reference proteome</keyword>
<evidence type="ECO:0000313" key="2">
    <source>
        <dbReference type="EMBL" id="KAI1703146.1"/>
    </source>
</evidence>
<feature type="compositionally biased region" description="Polar residues" evidence="1">
    <location>
        <begin position="270"/>
        <end position="281"/>
    </location>
</feature>